<reference evidence="14 15" key="1">
    <citation type="journal article" date="2008" name="PLoS Genet.">
        <title>Genomic islands in the pathogenic filamentous fungus Aspergillus fumigatus.</title>
        <authorList>
            <person name="Fedorova N.D."/>
            <person name="Khaldi N."/>
            <person name="Joardar V.S."/>
            <person name="Maiti R."/>
            <person name="Amedeo P."/>
            <person name="Anderson M.J."/>
            <person name="Crabtree J."/>
            <person name="Silva J.C."/>
            <person name="Badger J.H."/>
            <person name="Albarraq A."/>
            <person name="Angiuoli S."/>
            <person name="Bussey H."/>
            <person name="Bowyer P."/>
            <person name="Cotty P.J."/>
            <person name="Dyer P.S."/>
            <person name="Egan A."/>
            <person name="Galens K."/>
            <person name="Fraser-Liggett C.M."/>
            <person name="Haas B.J."/>
            <person name="Inman J.M."/>
            <person name="Kent R."/>
            <person name="Lemieux S."/>
            <person name="Malavazi I."/>
            <person name="Orvis J."/>
            <person name="Roemer T."/>
            <person name="Ronning C.M."/>
            <person name="Sundaram J.P."/>
            <person name="Sutton G."/>
            <person name="Turner G."/>
            <person name="Venter J.C."/>
            <person name="White O.R."/>
            <person name="Whitty B.R."/>
            <person name="Youngman P."/>
            <person name="Wolfe K.H."/>
            <person name="Goldman G.H."/>
            <person name="Wortman J.R."/>
            <person name="Jiang B."/>
            <person name="Denning D.W."/>
            <person name="Nierman W.C."/>
        </authorList>
    </citation>
    <scope>NUCLEOTIDE SEQUENCE [LARGE SCALE GENOMIC DNA]</scope>
    <source>
        <strain evidence="15">ATCC 1007 / CBS 513.65 / DSM 816 / NCTC 3887 / NRRL 1</strain>
    </source>
</reference>
<dbReference type="Pfam" id="PF01585">
    <property type="entry name" value="G-patch"/>
    <property type="match status" value="1"/>
</dbReference>
<evidence type="ECO:0000259" key="13">
    <source>
        <dbReference type="PROSITE" id="PS50199"/>
    </source>
</evidence>
<proteinExistence type="predicted"/>
<keyword evidence="15" id="KW-1185">Reference proteome</keyword>
<dbReference type="VEuPathDB" id="FungiDB:ACLA_035490"/>
<keyword evidence="5" id="KW-0862">Zinc</keyword>
<dbReference type="OMA" id="MYDDRSP"/>
<evidence type="ECO:0000256" key="3">
    <source>
        <dbReference type="ARBA" id="ARBA00022737"/>
    </source>
</evidence>
<feature type="compositionally biased region" description="Basic and acidic residues" evidence="10">
    <location>
        <begin position="607"/>
        <end position="616"/>
    </location>
</feature>
<feature type="compositionally biased region" description="Basic and acidic residues" evidence="10">
    <location>
        <begin position="1"/>
        <end position="10"/>
    </location>
</feature>
<dbReference type="GO" id="GO:0003723">
    <property type="term" value="F:RNA binding"/>
    <property type="evidence" value="ECO:0007669"/>
    <property type="project" value="UniProtKB-UniRule"/>
</dbReference>
<evidence type="ECO:0000256" key="4">
    <source>
        <dbReference type="ARBA" id="ARBA00022771"/>
    </source>
</evidence>
<evidence type="ECO:0000256" key="2">
    <source>
        <dbReference type="ARBA" id="ARBA00022723"/>
    </source>
</evidence>
<dbReference type="Gene3D" id="4.10.1060.10">
    <property type="entry name" value="Zinc finger, RanBP2-type"/>
    <property type="match status" value="1"/>
</dbReference>
<organism evidence="14 15">
    <name type="scientific">Aspergillus clavatus (strain ATCC 1007 / CBS 513.65 / DSM 816 / NCTC 3887 / NRRL 1 / QM 1276 / 107)</name>
    <dbReference type="NCBI Taxonomy" id="344612"/>
    <lineage>
        <taxon>Eukaryota</taxon>
        <taxon>Fungi</taxon>
        <taxon>Dikarya</taxon>
        <taxon>Ascomycota</taxon>
        <taxon>Pezizomycotina</taxon>
        <taxon>Eurotiomycetes</taxon>
        <taxon>Eurotiomycetidae</taxon>
        <taxon>Eurotiales</taxon>
        <taxon>Aspergillaceae</taxon>
        <taxon>Aspergillus</taxon>
        <taxon>Aspergillus subgen. Fumigati</taxon>
    </lineage>
</organism>
<evidence type="ECO:0000259" key="11">
    <source>
        <dbReference type="PROSITE" id="PS50102"/>
    </source>
</evidence>
<dbReference type="InterPro" id="IPR035979">
    <property type="entry name" value="RBD_domain_sf"/>
</dbReference>
<evidence type="ECO:0000256" key="7">
    <source>
        <dbReference type="ARBA" id="ARBA00023242"/>
    </source>
</evidence>
<evidence type="ECO:0000313" key="15">
    <source>
        <dbReference type="Proteomes" id="UP000006701"/>
    </source>
</evidence>
<dbReference type="GO" id="GO:0008270">
    <property type="term" value="F:zinc ion binding"/>
    <property type="evidence" value="ECO:0007669"/>
    <property type="project" value="UniProtKB-KW"/>
</dbReference>
<keyword evidence="4 9" id="KW-0863">Zinc-finger</keyword>
<feature type="region of interest" description="Disordered" evidence="10">
    <location>
        <begin position="696"/>
        <end position="726"/>
    </location>
</feature>
<dbReference type="SMART" id="SM00443">
    <property type="entry name" value="G_patch"/>
    <property type="match status" value="1"/>
</dbReference>
<keyword evidence="7" id="KW-0539">Nucleus</keyword>
<feature type="region of interest" description="Disordered" evidence="10">
    <location>
        <begin position="519"/>
        <end position="545"/>
    </location>
</feature>
<feature type="compositionally biased region" description="Basic and acidic residues" evidence="10">
    <location>
        <begin position="54"/>
        <end position="82"/>
    </location>
</feature>
<dbReference type="SMART" id="SM00547">
    <property type="entry name" value="ZnF_RBZ"/>
    <property type="match status" value="1"/>
</dbReference>
<accession>A1CJM2</accession>
<evidence type="ECO:0000256" key="1">
    <source>
        <dbReference type="ARBA" id="ARBA00004123"/>
    </source>
</evidence>
<name>A1CJM2_ASPCL</name>
<dbReference type="PROSITE" id="PS50174">
    <property type="entry name" value="G_PATCH"/>
    <property type="match status" value="1"/>
</dbReference>
<dbReference type="OrthoDB" id="29221at2759"/>
<dbReference type="HOGENOM" id="CLU_012131_1_0_1"/>
<dbReference type="Pfam" id="PF23217">
    <property type="entry name" value="DUF7066"/>
    <property type="match status" value="1"/>
</dbReference>
<evidence type="ECO:0000256" key="8">
    <source>
        <dbReference type="PROSITE-ProRule" id="PRU00176"/>
    </source>
</evidence>
<feature type="region of interest" description="Disordered" evidence="10">
    <location>
        <begin position="1"/>
        <end position="138"/>
    </location>
</feature>
<feature type="region of interest" description="Disordered" evidence="10">
    <location>
        <begin position="455"/>
        <end position="495"/>
    </location>
</feature>
<dbReference type="PROSITE" id="PS01358">
    <property type="entry name" value="ZF_RANBP2_1"/>
    <property type="match status" value="1"/>
</dbReference>
<dbReference type="InterPro" id="IPR001876">
    <property type="entry name" value="Znf_RanBP2"/>
</dbReference>
<dbReference type="PROSITE" id="PS50199">
    <property type="entry name" value="ZF_RANBP2_2"/>
    <property type="match status" value="1"/>
</dbReference>
<protein>
    <submittedName>
        <fullName evidence="14">Rna-binding protein</fullName>
    </submittedName>
</protein>
<feature type="region of interest" description="Disordered" evidence="10">
    <location>
        <begin position="607"/>
        <end position="646"/>
    </location>
</feature>
<dbReference type="SMART" id="SM00360">
    <property type="entry name" value="RRM"/>
    <property type="match status" value="2"/>
</dbReference>
<dbReference type="KEGG" id="act:ACLA_035490"/>
<feature type="domain" description="G-patch" evidence="12">
    <location>
        <begin position="643"/>
        <end position="689"/>
    </location>
</feature>
<sequence>MSHLNPDENRFPPGAPHRPYPRRDDRDGRMYDDRTPSRSRSPGEHQYSPPRGPAGDRRGDHSRDQLDSRSHYRRGDRDEYRRRSSRSPPRRGRPGYRDRDREGYRSPGYSPSRSYSRSRSRSPRRSHQPYYGQESREVMMDGLPVDMVEEDISNELRDFYYVEGLEEVRVIRDRQTKKSRQLGFLRFRNLDFSRDFLERNFPSIYLHGPDATQNDRGTKVRIAYSREREDRTRARAEGDWTCKMCTIVNYSTRYKCFRCQAPRPEAGPAGPPGIAAPKVENNGDNDAAADNQPSQFLLFRGLEPSVTEELLAKGVAKLYRPSPNADGSSGTHKKGAKVASTTGDANLGARDGSIRRVLLVRDRRSNESWRYGFAEFATVQDAQAAVARLHSFEKFTISSKPVLVSYIHAGVFVPVINPSASTDQFTFSPLSNPSLKLMYWDEEAYVSELTVSTKDLDGNQSSSGQGQAERDAKSAKDADKAKKRKAEIPASAAPKKLAVPSHLQFWSNRHAELHGIQRKEGDEKGGETALENNGSPAESTAPPAQSYADLNRNCCYLCMRQFKSSADVNRHERLSQLHRENLQNEDLKTKAMGKLIKHGIVQPTPEYRDRAKERRQAFGRSRTTAKSKPAAAPKEEDEPAVETTSKGASLLSKMGWSAGSGLGAQGTGVTAPIATEIYAQGVGLGAQGSKLGDAVEEAGRNTRNRYDEFLEKTRQTARQRYEQLDK</sequence>
<evidence type="ECO:0000313" key="14">
    <source>
        <dbReference type="EMBL" id="EAW09346.1"/>
    </source>
</evidence>
<feature type="domain" description="RRM" evidence="11">
    <location>
        <begin position="136"/>
        <end position="227"/>
    </location>
</feature>
<dbReference type="InterPro" id="IPR055494">
    <property type="entry name" value="DUF7066"/>
</dbReference>
<dbReference type="InterPro" id="IPR012677">
    <property type="entry name" value="Nucleotide-bd_a/b_plait_sf"/>
</dbReference>
<dbReference type="SUPFAM" id="SSF90209">
    <property type="entry name" value="Ran binding protein zinc finger-like"/>
    <property type="match status" value="1"/>
</dbReference>
<dbReference type="GO" id="GO:0005634">
    <property type="term" value="C:nucleus"/>
    <property type="evidence" value="ECO:0007669"/>
    <property type="project" value="UniProtKB-SubCell"/>
</dbReference>
<feature type="compositionally biased region" description="Low complexity" evidence="10">
    <location>
        <begin position="105"/>
        <end position="115"/>
    </location>
</feature>
<feature type="compositionally biased region" description="Basic and acidic residues" evidence="10">
    <location>
        <begin position="95"/>
        <end position="104"/>
    </location>
</feature>
<dbReference type="GeneID" id="4702812"/>
<feature type="region of interest" description="Disordered" evidence="10">
    <location>
        <begin position="265"/>
        <end position="290"/>
    </location>
</feature>
<feature type="domain" description="RRM" evidence="11">
    <location>
        <begin position="295"/>
        <end position="409"/>
    </location>
</feature>
<feature type="compositionally biased region" description="Basic residues" evidence="10">
    <location>
        <begin position="116"/>
        <end position="127"/>
    </location>
</feature>
<dbReference type="Proteomes" id="UP000006701">
    <property type="component" value="Unassembled WGS sequence"/>
</dbReference>
<dbReference type="Gene3D" id="3.30.70.330">
    <property type="match status" value="2"/>
</dbReference>
<dbReference type="EMBL" id="DS027056">
    <property type="protein sequence ID" value="EAW09346.1"/>
    <property type="molecule type" value="Genomic_DNA"/>
</dbReference>
<dbReference type="Pfam" id="PF00641">
    <property type="entry name" value="Zn_ribbon_RanBP"/>
    <property type="match status" value="1"/>
</dbReference>
<evidence type="ECO:0000256" key="10">
    <source>
        <dbReference type="SAM" id="MobiDB-lite"/>
    </source>
</evidence>
<evidence type="ECO:0000256" key="9">
    <source>
        <dbReference type="PROSITE-ProRule" id="PRU00322"/>
    </source>
</evidence>
<feature type="domain" description="RanBP2-type" evidence="13">
    <location>
        <begin position="236"/>
        <end position="265"/>
    </location>
</feature>
<feature type="compositionally biased region" description="Polar residues" evidence="10">
    <location>
        <begin position="455"/>
        <end position="466"/>
    </location>
</feature>
<gene>
    <name evidence="14" type="ORF">ACLA_035490</name>
</gene>
<evidence type="ECO:0000259" key="12">
    <source>
        <dbReference type="PROSITE" id="PS50174"/>
    </source>
</evidence>
<feature type="compositionally biased region" description="Basic and acidic residues" evidence="10">
    <location>
        <begin position="468"/>
        <end position="480"/>
    </location>
</feature>
<feature type="compositionally biased region" description="Basic and acidic residues" evidence="10">
    <location>
        <begin position="21"/>
        <end position="36"/>
    </location>
</feature>
<feature type="compositionally biased region" description="Basic residues" evidence="10">
    <location>
        <begin position="83"/>
        <end position="94"/>
    </location>
</feature>
<dbReference type="AlphaFoldDB" id="A1CJM2"/>
<evidence type="ECO:0000256" key="5">
    <source>
        <dbReference type="ARBA" id="ARBA00022833"/>
    </source>
</evidence>
<keyword evidence="3" id="KW-0677">Repeat</keyword>
<feature type="region of interest" description="Disordered" evidence="10">
    <location>
        <begin position="321"/>
        <end position="344"/>
    </location>
</feature>
<keyword evidence="2" id="KW-0479">Metal-binding</keyword>
<dbReference type="Pfam" id="PF00076">
    <property type="entry name" value="RRM_1"/>
    <property type="match status" value="1"/>
</dbReference>
<dbReference type="SUPFAM" id="SSF54928">
    <property type="entry name" value="RNA-binding domain, RBD"/>
    <property type="match status" value="2"/>
</dbReference>
<dbReference type="PANTHER" id="PTHR13948">
    <property type="entry name" value="RNA-BINDING PROTEIN"/>
    <property type="match status" value="1"/>
</dbReference>
<dbReference type="GO" id="GO:0000398">
    <property type="term" value="P:mRNA splicing, via spliceosome"/>
    <property type="evidence" value="ECO:0007669"/>
    <property type="project" value="TreeGrafter"/>
</dbReference>
<feature type="compositionally biased region" description="Basic and acidic residues" evidence="10">
    <location>
        <begin position="697"/>
        <end position="726"/>
    </location>
</feature>
<dbReference type="STRING" id="344612.A1CJM2"/>
<dbReference type="InterPro" id="IPR036443">
    <property type="entry name" value="Znf_RanBP2_sf"/>
</dbReference>
<dbReference type="PROSITE" id="PS50102">
    <property type="entry name" value="RRM"/>
    <property type="match status" value="2"/>
</dbReference>
<keyword evidence="6 8" id="KW-0694">RNA-binding</keyword>
<comment type="subcellular location">
    <subcellularLocation>
        <location evidence="1">Nucleus</location>
    </subcellularLocation>
</comment>
<dbReference type="InterPro" id="IPR000504">
    <property type="entry name" value="RRM_dom"/>
</dbReference>
<dbReference type="RefSeq" id="XP_001270772.1">
    <property type="nucleotide sequence ID" value="XM_001270771.1"/>
</dbReference>
<dbReference type="PANTHER" id="PTHR13948:SF3">
    <property type="entry name" value="FI21118P1"/>
    <property type="match status" value="1"/>
</dbReference>
<dbReference type="eggNOG" id="KOG0154">
    <property type="taxonomic scope" value="Eukaryota"/>
</dbReference>
<evidence type="ECO:0000256" key="6">
    <source>
        <dbReference type="ARBA" id="ARBA00022884"/>
    </source>
</evidence>
<dbReference type="InterPro" id="IPR000467">
    <property type="entry name" value="G_patch_dom"/>
</dbReference>